<evidence type="ECO:0000313" key="2">
    <source>
        <dbReference type="Proteomes" id="UP000177912"/>
    </source>
</evidence>
<dbReference type="Pfam" id="PF00702">
    <property type="entry name" value="Hydrolase"/>
    <property type="match status" value="1"/>
</dbReference>
<sequence length="143" mass="16416">MAKDDRKKIIIFDMDGVLFDTIPYARQAFLETHPGVTPDMYNEIHSGNFHEGAGKYSHLRIKETAEQRNKRNLGYAEKKSKSNIFDGVRELLTQLKREGFILVLNTNAYDRNSFPLLENAGLNTFLTLLPPPDFQKIKLKNSD</sequence>
<accession>A0A1F5NUG7</accession>
<name>A0A1F5NUG7_9BACT</name>
<evidence type="ECO:0000313" key="1">
    <source>
        <dbReference type="EMBL" id="OGE81309.1"/>
    </source>
</evidence>
<dbReference type="SUPFAM" id="SSF56784">
    <property type="entry name" value="HAD-like"/>
    <property type="match status" value="1"/>
</dbReference>
<dbReference type="InterPro" id="IPR036412">
    <property type="entry name" value="HAD-like_sf"/>
</dbReference>
<protein>
    <recommendedName>
        <fullName evidence="3">HAD family hydrolase</fullName>
    </recommendedName>
</protein>
<gene>
    <name evidence="1" type="ORF">A2826_01995</name>
</gene>
<proteinExistence type="predicted"/>
<dbReference type="InterPro" id="IPR023214">
    <property type="entry name" value="HAD_sf"/>
</dbReference>
<reference evidence="1 2" key="1">
    <citation type="journal article" date="2016" name="Nat. Commun.">
        <title>Thousands of microbial genomes shed light on interconnected biogeochemical processes in an aquifer system.</title>
        <authorList>
            <person name="Anantharaman K."/>
            <person name="Brown C.T."/>
            <person name="Hug L.A."/>
            <person name="Sharon I."/>
            <person name="Castelle C.J."/>
            <person name="Probst A.J."/>
            <person name="Thomas B.C."/>
            <person name="Singh A."/>
            <person name="Wilkins M.J."/>
            <person name="Karaoz U."/>
            <person name="Brodie E.L."/>
            <person name="Williams K.H."/>
            <person name="Hubbard S.S."/>
            <person name="Banfield J.F."/>
        </authorList>
    </citation>
    <scope>NUCLEOTIDE SEQUENCE [LARGE SCALE GENOMIC DNA]</scope>
</reference>
<organism evidence="1 2">
    <name type="scientific">Candidatus Doudnabacteria bacterium RIFCSPHIGHO2_01_FULL_43_23</name>
    <dbReference type="NCBI Taxonomy" id="1817822"/>
    <lineage>
        <taxon>Bacteria</taxon>
        <taxon>Candidatus Doudnaibacteriota</taxon>
    </lineage>
</organism>
<dbReference type="Gene3D" id="3.40.50.1000">
    <property type="entry name" value="HAD superfamily/HAD-like"/>
    <property type="match status" value="1"/>
</dbReference>
<dbReference type="InterPro" id="IPR023198">
    <property type="entry name" value="PGP-like_dom2"/>
</dbReference>
<dbReference type="Gene3D" id="1.10.150.240">
    <property type="entry name" value="Putative phosphatase, domain 2"/>
    <property type="match status" value="1"/>
</dbReference>
<comment type="caution">
    <text evidence="1">The sequence shown here is derived from an EMBL/GenBank/DDBJ whole genome shotgun (WGS) entry which is preliminary data.</text>
</comment>
<dbReference type="AlphaFoldDB" id="A0A1F5NUG7"/>
<dbReference type="Proteomes" id="UP000177912">
    <property type="component" value="Unassembled WGS sequence"/>
</dbReference>
<dbReference type="STRING" id="1817822.A2826_01995"/>
<evidence type="ECO:0008006" key="3">
    <source>
        <dbReference type="Google" id="ProtNLM"/>
    </source>
</evidence>
<dbReference type="EMBL" id="MFEI01000008">
    <property type="protein sequence ID" value="OGE81309.1"/>
    <property type="molecule type" value="Genomic_DNA"/>
</dbReference>